<keyword evidence="3" id="KW-0812">Transmembrane</keyword>
<sequence>MKASQHILACLILIAIAIKEGLSLTCYSCNSEVQKELCLTPSAQTPVIDCVGNQTMCRKIEQQIYYNGEDHTRVLRQCATRGNVGDCLERTGTYRYKSWYCNCNGNNCNASERVALSFSLTFGLILSVFGLRKLL</sequence>
<dbReference type="PANTHER" id="PTHR33562">
    <property type="entry name" value="ATILLA, ISOFORM B-RELATED-RELATED"/>
    <property type="match status" value="1"/>
</dbReference>
<protein>
    <recommendedName>
        <fullName evidence="7">Protein quiver</fullName>
    </recommendedName>
</protein>
<name>A0AAV2I7R2_LYMST</name>
<evidence type="ECO:0000256" key="1">
    <source>
        <dbReference type="ARBA" id="ARBA00022729"/>
    </source>
</evidence>
<dbReference type="PANTHER" id="PTHR33562:SF2">
    <property type="entry name" value="PROTEIN QUIVER"/>
    <property type="match status" value="1"/>
</dbReference>
<feature type="signal peptide" evidence="4">
    <location>
        <begin position="1"/>
        <end position="23"/>
    </location>
</feature>
<dbReference type="Proteomes" id="UP001497497">
    <property type="component" value="Unassembled WGS sequence"/>
</dbReference>
<keyword evidence="6" id="KW-1185">Reference proteome</keyword>
<evidence type="ECO:0000256" key="4">
    <source>
        <dbReference type="SAM" id="SignalP"/>
    </source>
</evidence>
<dbReference type="GO" id="GO:0032222">
    <property type="term" value="P:regulation of synaptic transmission, cholinergic"/>
    <property type="evidence" value="ECO:0007669"/>
    <property type="project" value="InterPro"/>
</dbReference>
<keyword evidence="2" id="KW-0325">Glycoprotein</keyword>
<evidence type="ECO:0000256" key="3">
    <source>
        <dbReference type="SAM" id="Phobius"/>
    </source>
</evidence>
<dbReference type="InterPro" id="IPR031424">
    <property type="entry name" value="QVR-like"/>
</dbReference>
<dbReference type="SUPFAM" id="SSF57302">
    <property type="entry name" value="Snake toxin-like"/>
    <property type="match status" value="1"/>
</dbReference>
<organism evidence="5 6">
    <name type="scientific">Lymnaea stagnalis</name>
    <name type="common">Great pond snail</name>
    <name type="synonym">Helix stagnalis</name>
    <dbReference type="NCBI Taxonomy" id="6523"/>
    <lineage>
        <taxon>Eukaryota</taxon>
        <taxon>Metazoa</taxon>
        <taxon>Spiralia</taxon>
        <taxon>Lophotrochozoa</taxon>
        <taxon>Mollusca</taxon>
        <taxon>Gastropoda</taxon>
        <taxon>Heterobranchia</taxon>
        <taxon>Euthyneura</taxon>
        <taxon>Panpulmonata</taxon>
        <taxon>Hygrophila</taxon>
        <taxon>Lymnaeoidea</taxon>
        <taxon>Lymnaeidae</taxon>
        <taxon>Lymnaea</taxon>
    </lineage>
</organism>
<dbReference type="InterPro" id="IPR050975">
    <property type="entry name" value="Sleep_regulator"/>
</dbReference>
<dbReference type="EMBL" id="CAXITT010000385">
    <property type="protein sequence ID" value="CAL1540512.1"/>
    <property type="molecule type" value="Genomic_DNA"/>
</dbReference>
<accession>A0AAV2I7R2</accession>
<feature type="chain" id="PRO_5043976851" description="Protein quiver" evidence="4">
    <location>
        <begin position="24"/>
        <end position="135"/>
    </location>
</feature>
<evidence type="ECO:0000256" key="2">
    <source>
        <dbReference type="ARBA" id="ARBA00023180"/>
    </source>
</evidence>
<keyword evidence="1 4" id="KW-0732">Signal</keyword>
<gene>
    <name evidence="5" type="ORF">GSLYS_00014161001</name>
</gene>
<dbReference type="InterPro" id="IPR045860">
    <property type="entry name" value="Snake_toxin-like_sf"/>
</dbReference>
<dbReference type="Gene3D" id="2.10.60.10">
    <property type="entry name" value="CD59"/>
    <property type="match status" value="1"/>
</dbReference>
<feature type="transmembrane region" description="Helical" evidence="3">
    <location>
        <begin position="114"/>
        <end position="131"/>
    </location>
</feature>
<dbReference type="AlphaFoldDB" id="A0AAV2I7R2"/>
<evidence type="ECO:0008006" key="7">
    <source>
        <dbReference type="Google" id="ProtNLM"/>
    </source>
</evidence>
<evidence type="ECO:0000313" key="6">
    <source>
        <dbReference type="Proteomes" id="UP001497497"/>
    </source>
</evidence>
<keyword evidence="3" id="KW-0472">Membrane</keyword>
<dbReference type="Pfam" id="PF17064">
    <property type="entry name" value="QVR"/>
    <property type="match status" value="1"/>
</dbReference>
<comment type="caution">
    <text evidence="5">The sequence shown here is derived from an EMBL/GenBank/DDBJ whole genome shotgun (WGS) entry which is preliminary data.</text>
</comment>
<dbReference type="GO" id="GO:0030431">
    <property type="term" value="P:sleep"/>
    <property type="evidence" value="ECO:0007669"/>
    <property type="project" value="InterPro"/>
</dbReference>
<proteinExistence type="predicted"/>
<evidence type="ECO:0000313" key="5">
    <source>
        <dbReference type="EMBL" id="CAL1540512.1"/>
    </source>
</evidence>
<reference evidence="5 6" key="1">
    <citation type="submission" date="2024-04" db="EMBL/GenBank/DDBJ databases">
        <authorList>
            <consortium name="Genoscope - CEA"/>
            <person name="William W."/>
        </authorList>
    </citation>
    <scope>NUCLEOTIDE SEQUENCE [LARGE SCALE GENOMIC DNA]</scope>
</reference>
<keyword evidence="3" id="KW-1133">Transmembrane helix</keyword>